<dbReference type="PANTHER" id="PTHR30492:SF0">
    <property type="entry name" value="METHYLGLYOXAL SYNTHASE"/>
    <property type="match status" value="1"/>
</dbReference>
<evidence type="ECO:0000256" key="3">
    <source>
        <dbReference type="PIRSR" id="PIRSR006614-1"/>
    </source>
</evidence>
<dbReference type="RefSeq" id="WP_073298037.1">
    <property type="nucleotide sequence ID" value="NZ_FRAV01000079.1"/>
</dbReference>
<dbReference type="NCBIfam" id="NF003559">
    <property type="entry name" value="PRK05234.1"/>
    <property type="match status" value="1"/>
</dbReference>
<organism evidence="5 6">
    <name type="scientific">Chryseobacterium polytrichastri</name>
    <dbReference type="NCBI Taxonomy" id="1302687"/>
    <lineage>
        <taxon>Bacteria</taxon>
        <taxon>Pseudomonadati</taxon>
        <taxon>Bacteroidota</taxon>
        <taxon>Flavobacteriia</taxon>
        <taxon>Flavobacteriales</taxon>
        <taxon>Weeksellaceae</taxon>
        <taxon>Chryseobacterium group</taxon>
        <taxon>Chryseobacterium</taxon>
    </lineage>
</organism>
<dbReference type="Gene3D" id="3.40.50.1380">
    <property type="entry name" value="Methylglyoxal synthase-like domain"/>
    <property type="match status" value="1"/>
</dbReference>
<dbReference type="PROSITE" id="PS01335">
    <property type="entry name" value="METHYLGLYOXAL_SYNTH"/>
    <property type="match status" value="1"/>
</dbReference>
<proteinExistence type="inferred from homology"/>
<name>A0A1M7L0H4_9FLAO</name>
<sequence>MKTHKILGIAKSIALVAHDNKKKELINWANLHKTQLSQHRLIATETTGKLIEKNINMKVKKVMSGPLGGDQQLGAMISQGKIDIMIFFWDPMEIQPHDNDVKALLRLGVVWNILIACDTSTADFIITSPLMSEKYIAEYSSYKNYFNRNGI</sequence>
<dbReference type="NCBIfam" id="TIGR00160">
    <property type="entry name" value="MGSA"/>
    <property type="match status" value="1"/>
</dbReference>
<dbReference type="PROSITE" id="PS51855">
    <property type="entry name" value="MGS"/>
    <property type="match status" value="1"/>
</dbReference>
<feature type="binding site" evidence="2">
    <location>
        <begin position="64"/>
        <end position="65"/>
    </location>
    <ligand>
        <name>substrate</name>
    </ligand>
</feature>
<dbReference type="GO" id="GO:0008929">
    <property type="term" value="F:methylglyoxal synthase activity"/>
    <property type="evidence" value="ECO:0007669"/>
    <property type="project" value="UniProtKB-UniRule"/>
</dbReference>
<dbReference type="InterPro" id="IPR036914">
    <property type="entry name" value="MGS-like_dom_sf"/>
</dbReference>
<accession>A0A1M7L0H4</accession>
<dbReference type="EC" id="4.2.3.3" evidence="2"/>
<feature type="binding site" evidence="2">
    <location>
        <position position="97"/>
    </location>
    <ligand>
        <name>substrate</name>
    </ligand>
</feature>
<evidence type="ECO:0000259" key="4">
    <source>
        <dbReference type="PROSITE" id="PS51855"/>
    </source>
</evidence>
<evidence type="ECO:0000256" key="2">
    <source>
        <dbReference type="HAMAP-Rule" id="MF_00549"/>
    </source>
</evidence>
<dbReference type="AlphaFoldDB" id="A0A1M7L0H4"/>
<dbReference type="OrthoDB" id="9787147at2"/>
<feature type="binding site" evidence="2">
    <location>
        <position position="18"/>
    </location>
    <ligand>
        <name>substrate</name>
    </ligand>
</feature>
<dbReference type="CDD" id="cd01422">
    <property type="entry name" value="MGS"/>
    <property type="match status" value="1"/>
</dbReference>
<comment type="catalytic activity">
    <reaction evidence="2">
        <text>dihydroxyacetone phosphate = methylglyoxal + phosphate</text>
        <dbReference type="Rhea" id="RHEA:17937"/>
        <dbReference type="ChEBI" id="CHEBI:17158"/>
        <dbReference type="ChEBI" id="CHEBI:43474"/>
        <dbReference type="ChEBI" id="CHEBI:57642"/>
        <dbReference type="EC" id="4.2.3.3"/>
    </reaction>
</comment>
<dbReference type="SUPFAM" id="SSF52335">
    <property type="entry name" value="Methylglyoxal synthase-like"/>
    <property type="match status" value="1"/>
</dbReference>
<protein>
    <recommendedName>
        <fullName evidence="2">Methylglyoxal synthase</fullName>
        <shortName evidence="2">MGS</shortName>
        <ecNumber evidence="2">4.2.3.3</ecNumber>
    </recommendedName>
</protein>
<evidence type="ECO:0000313" key="6">
    <source>
        <dbReference type="Proteomes" id="UP000184364"/>
    </source>
</evidence>
<evidence type="ECO:0000256" key="1">
    <source>
        <dbReference type="ARBA" id="ARBA00006287"/>
    </source>
</evidence>
<dbReference type="Proteomes" id="UP000184364">
    <property type="component" value="Unassembled WGS sequence"/>
</dbReference>
<reference evidence="6" key="1">
    <citation type="submission" date="2016-11" db="EMBL/GenBank/DDBJ databases">
        <authorList>
            <person name="Varghese N."/>
            <person name="Submissions S."/>
        </authorList>
    </citation>
    <scope>NUCLEOTIDE SEQUENCE [LARGE SCALE GENOMIC DNA]</scope>
    <source>
        <strain evidence="6">DSM 26899</strain>
    </source>
</reference>
<feature type="binding site" evidence="2">
    <location>
        <position position="22"/>
    </location>
    <ligand>
        <name>substrate</name>
    </ligand>
</feature>
<feature type="domain" description="MGS-like" evidence="4">
    <location>
        <begin position="4"/>
        <end position="151"/>
    </location>
</feature>
<dbReference type="InterPro" id="IPR018148">
    <property type="entry name" value="Methylglyoxal_synth_AS"/>
</dbReference>
<comment type="similarity">
    <text evidence="1 2">Belongs to the methylglyoxal synthase family.</text>
</comment>
<dbReference type="SMART" id="SM00851">
    <property type="entry name" value="MGS"/>
    <property type="match status" value="1"/>
</dbReference>
<dbReference type="InterPro" id="IPR004363">
    <property type="entry name" value="Methylgl_synth"/>
</dbReference>
<dbReference type="HAMAP" id="MF_00549">
    <property type="entry name" value="Methylglyoxal_synth"/>
    <property type="match status" value="1"/>
</dbReference>
<gene>
    <name evidence="2" type="primary">mgsA</name>
    <name evidence="5" type="ORF">SAMN05444267_10795</name>
</gene>
<dbReference type="GO" id="GO:0019242">
    <property type="term" value="P:methylglyoxal biosynthetic process"/>
    <property type="evidence" value="ECO:0007669"/>
    <property type="project" value="UniProtKB-UniRule"/>
</dbReference>
<keyword evidence="6" id="KW-1185">Reference proteome</keyword>
<feature type="active site" description="Proton donor/acceptor" evidence="2 3">
    <location>
        <position position="70"/>
    </location>
</feature>
<evidence type="ECO:0000313" key="5">
    <source>
        <dbReference type="EMBL" id="SHM71307.1"/>
    </source>
</evidence>
<comment type="function">
    <text evidence="2">Catalyzes the formation of methylglyoxal from dihydroxyacetone phosphate.</text>
</comment>
<comment type="caution">
    <text evidence="2">Lacks conserved residue(s) required for the propagation of feature annotation.</text>
</comment>
<dbReference type="PIRSF" id="PIRSF006614">
    <property type="entry name" value="Methylglyox_syn"/>
    <property type="match status" value="1"/>
</dbReference>
<dbReference type="EMBL" id="FRAV01000079">
    <property type="protein sequence ID" value="SHM71307.1"/>
    <property type="molecule type" value="Genomic_DNA"/>
</dbReference>
<dbReference type="PANTHER" id="PTHR30492">
    <property type="entry name" value="METHYLGLYOXAL SYNTHASE"/>
    <property type="match status" value="1"/>
</dbReference>
<dbReference type="InterPro" id="IPR011607">
    <property type="entry name" value="MGS-like_dom"/>
</dbReference>
<dbReference type="STRING" id="1302687.SAMN05444267_10795"/>
<dbReference type="GO" id="GO:0005829">
    <property type="term" value="C:cytosol"/>
    <property type="evidence" value="ECO:0007669"/>
    <property type="project" value="TreeGrafter"/>
</dbReference>
<keyword evidence="2" id="KW-0456">Lyase</keyword>
<dbReference type="Pfam" id="PF02142">
    <property type="entry name" value="MGS"/>
    <property type="match status" value="1"/>
</dbReference>